<feature type="transmembrane region" description="Helical" evidence="1">
    <location>
        <begin position="37"/>
        <end position="58"/>
    </location>
</feature>
<evidence type="ECO:0000313" key="3">
    <source>
        <dbReference type="Proteomes" id="UP000763641"/>
    </source>
</evidence>
<gene>
    <name evidence="2" type="ORF">ILT43_01995</name>
</gene>
<keyword evidence="1" id="KW-0472">Membrane</keyword>
<proteinExistence type="predicted"/>
<dbReference type="Proteomes" id="UP000763641">
    <property type="component" value="Unassembled WGS sequence"/>
</dbReference>
<keyword evidence="1" id="KW-0812">Transmembrane</keyword>
<dbReference type="RefSeq" id="WP_204193721.1">
    <property type="nucleotide sequence ID" value="NZ_JAFEMC010000001.1"/>
</dbReference>
<comment type="caution">
    <text evidence="2">The sequence shown here is derived from an EMBL/GenBank/DDBJ whole genome shotgun (WGS) entry which is preliminary data.</text>
</comment>
<protein>
    <submittedName>
        <fullName evidence="2">Uncharacterized protein</fullName>
    </submittedName>
</protein>
<evidence type="ECO:0000313" key="2">
    <source>
        <dbReference type="EMBL" id="MBM6575129.1"/>
    </source>
</evidence>
<sequence>MRRISNLLLEIALFVASITALGYLVRMIVAWFLPVQWYWGGAMAAIAAPVLVALALFVSARVPATGTTHA</sequence>
<reference evidence="2 3" key="1">
    <citation type="submission" date="2020-12" db="EMBL/GenBank/DDBJ databases">
        <title>Sphingomonas sp.</title>
        <authorList>
            <person name="Kim M.K."/>
        </authorList>
    </citation>
    <scope>NUCLEOTIDE SEQUENCE [LARGE SCALE GENOMIC DNA]</scope>
    <source>
        <strain evidence="2 3">BT552</strain>
    </source>
</reference>
<accession>A0ABS2D4T2</accession>
<organism evidence="2 3">
    <name type="scientific">Sphingomonas longa</name>
    <dbReference type="NCBI Taxonomy" id="2778730"/>
    <lineage>
        <taxon>Bacteria</taxon>
        <taxon>Pseudomonadati</taxon>
        <taxon>Pseudomonadota</taxon>
        <taxon>Alphaproteobacteria</taxon>
        <taxon>Sphingomonadales</taxon>
        <taxon>Sphingomonadaceae</taxon>
        <taxon>Sphingomonas</taxon>
    </lineage>
</organism>
<feature type="transmembrane region" description="Helical" evidence="1">
    <location>
        <begin position="7"/>
        <end position="31"/>
    </location>
</feature>
<dbReference type="EMBL" id="JAFEMC010000001">
    <property type="protein sequence ID" value="MBM6575129.1"/>
    <property type="molecule type" value="Genomic_DNA"/>
</dbReference>
<keyword evidence="3" id="KW-1185">Reference proteome</keyword>
<keyword evidence="1" id="KW-1133">Transmembrane helix</keyword>
<name>A0ABS2D4T2_9SPHN</name>
<evidence type="ECO:0000256" key="1">
    <source>
        <dbReference type="SAM" id="Phobius"/>
    </source>
</evidence>